<dbReference type="STRING" id="540747.SAMN04488031_12245"/>
<organism evidence="1 3">
    <name type="scientific">Roseovarius indicus</name>
    <dbReference type="NCBI Taxonomy" id="540747"/>
    <lineage>
        <taxon>Bacteria</taxon>
        <taxon>Pseudomonadati</taxon>
        <taxon>Pseudomonadota</taxon>
        <taxon>Alphaproteobacteria</taxon>
        <taxon>Rhodobacterales</taxon>
        <taxon>Roseobacteraceae</taxon>
        <taxon>Roseovarius</taxon>
    </lineage>
</organism>
<dbReference type="InterPro" id="IPR036514">
    <property type="entry name" value="SGNH_hydro_sf"/>
</dbReference>
<protein>
    <submittedName>
        <fullName evidence="1">Uncharacterized protein</fullName>
    </submittedName>
</protein>
<dbReference type="EMBL" id="LAXI01000020">
    <property type="protein sequence ID" value="KRS15665.1"/>
    <property type="molecule type" value="Genomic_DNA"/>
</dbReference>
<dbReference type="Proteomes" id="UP000051401">
    <property type="component" value="Unassembled WGS sequence"/>
</dbReference>
<reference evidence="2 4" key="2">
    <citation type="submission" date="2018-08" db="EMBL/GenBank/DDBJ databases">
        <title>Genetic Globetrotter - A new plasmid hitch-hiking vast phylogenetic and geographic distances.</title>
        <authorList>
            <person name="Vollmers J."/>
            <person name="Petersen J."/>
        </authorList>
    </citation>
    <scope>NUCLEOTIDE SEQUENCE [LARGE SCALE GENOMIC DNA]</scope>
    <source>
        <strain evidence="2 4">DSM 26383</strain>
    </source>
</reference>
<gene>
    <name evidence="2" type="ORF">RIdsm_03643</name>
    <name evidence="1" type="ORF">XM52_22775</name>
</gene>
<dbReference type="EMBL" id="CP031598">
    <property type="protein sequence ID" value="QEW27823.1"/>
    <property type="molecule type" value="Genomic_DNA"/>
</dbReference>
<sequence length="924" mass="99433">MTTEAYPGPEEYTVSGTGPYAINHEFTQNAVAPFVVIEGVETALDSDDFSLSAESGDSGNLTLSAGAATTHDGRTLRIYRETPIEQGWSGGNSRERGVEVQMDRTVQSVQEALYWSRRSLRTTTAHRPLDLSGKDDVTLLWKDNRFQSGPAASDIASAQAFAAAAAVARDKAEQWAEEDEDVEVETDQYSAKHWARKAEAAPALLTIASLRNLIQSMTANGTLGASDEFTVLDADDLDTPKRVTLATLQNTILAALDLEELIDAQDAETSLGVSDKFVFRDASEGAARSVNFAALRDALMTSTNLKSIINGLTAETVLGVSDRFTFLDASDSSDPKTVNFLSLKNAILSDAYMKAFIDGQTLESSFGVSDVLLFLDASNGSVTRKANFLTLINSVMTAANAKILIDTLTQVSELGAADKMIVQDQSDSGATRYVNILDLHRSIEGISTSFRGNDNGRYFNIRSGHDYVHALASDADGRTVQVKQARVGSDDTAVVDDARPLRLFMGYGESHMQDLTTNMEDGTVVPPFKGQPYPNHILTTSGERFFDTTVSTGAELTGLEPLDDGDLIANKQCPINLIAIATEYLERRYGAMNLEGTPGTVCFRVAEGGEATVAFEEATNAYDNVITAAGAIQTLASGYGRDLEVDAVWAFQGTNGVNGVDETDNNLFASKWAAIKTAMIADLKTETGQSGDPLWFMFQVGNKDSGILGSAEGIPEEQRSLAQSDSNVILFTNMACYPEKDNVHLGRPGKMMTADAASVAYRTVKLGGTFQAPGFTVTASRSGDTVTVTVNSTSIRLTGDDDIELVQIEEVPTSEMPAIAQKGFRFFYNGVEQTIDTVSVGTESGGNGEGLEFTLTLASDPGSAGTEIVSLGRSEELNDGDNWSGSRHPFYLDTGVKSVWRNWFGYQDVPDTIRIPLLSFEETL</sequence>
<dbReference type="Proteomes" id="UP000325785">
    <property type="component" value="Chromosome"/>
</dbReference>
<dbReference type="Gene3D" id="3.40.50.1110">
    <property type="entry name" value="SGNH hydrolase"/>
    <property type="match status" value="1"/>
</dbReference>
<dbReference type="GO" id="GO:0016788">
    <property type="term" value="F:hydrolase activity, acting on ester bonds"/>
    <property type="evidence" value="ECO:0007669"/>
    <property type="project" value="UniProtKB-ARBA"/>
</dbReference>
<dbReference type="SUPFAM" id="SSF52266">
    <property type="entry name" value="SGNH hydrolase"/>
    <property type="match status" value="1"/>
</dbReference>
<dbReference type="OrthoDB" id="7877378at2"/>
<proteinExistence type="predicted"/>
<dbReference type="PATRIC" id="fig|540747.5.peg.2910"/>
<dbReference type="RefSeq" id="WP_057819917.1">
    <property type="nucleotide sequence ID" value="NZ_CP031598.1"/>
</dbReference>
<keyword evidence="3" id="KW-1185">Reference proteome</keyword>
<evidence type="ECO:0000313" key="3">
    <source>
        <dbReference type="Proteomes" id="UP000051401"/>
    </source>
</evidence>
<reference evidence="1 3" key="1">
    <citation type="submission" date="2015-04" db="EMBL/GenBank/DDBJ databases">
        <title>The draft genome sequence of Roseovarius indicus B108T.</title>
        <authorList>
            <person name="Li G."/>
            <person name="Lai Q."/>
            <person name="Shao Z."/>
            <person name="Yan P."/>
        </authorList>
    </citation>
    <scope>NUCLEOTIDE SEQUENCE [LARGE SCALE GENOMIC DNA]</scope>
    <source>
        <strain evidence="1 3">B108</strain>
    </source>
</reference>
<name>A0A0T5P3E3_9RHOB</name>
<accession>A0A0T5P3E3</accession>
<dbReference type="AlphaFoldDB" id="A0A0T5P3E3"/>
<evidence type="ECO:0000313" key="4">
    <source>
        <dbReference type="Proteomes" id="UP000325785"/>
    </source>
</evidence>
<evidence type="ECO:0000313" key="2">
    <source>
        <dbReference type="EMBL" id="QEW27823.1"/>
    </source>
</evidence>
<dbReference type="KEGG" id="rid:RIdsm_03643"/>
<evidence type="ECO:0000313" key="1">
    <source>
        <dbReference type="EMBL" id="KRS15665.1"/>
    </source>
</evidence>